<dbReference type="EMBL" id="VSRR010043231">
    <property type="protein sequence ID" value="MPC76381.1"/>
    <property type="molecule type" value="Genomic_DNA"/>
</dbReference>
<evidence type="ECO:0000313" key="2">
    <source>
        <dbReference type="Proteomes" id="UP000324222"/>
    </source>
</evidence>
<name>A0A5B7HTN9_PORTR</name>
<keyword evidence="2" id="KW-1185">Reference proteome</keyword>
<evidence type="ECO:0000313" key="1">
    <source>
        <dbReference type="EMBL" id="MPC76381.1"/>
    </source>
</evidence>
<gene>
    <name evidence="1" type="ORF">E2C01_070791</name>
</gene>
<proteinExistence type="predicted"/>
<accession>A0A5B7HTN9</accession>
<organism evidence="1 2">
    <name type="scientific">Portunus trituberculatus</name>
    <name type="common">Swimming crab</name>
    <name type="synonym">Neptunus trituberculatus</name>
    <dbReference type="NCBI Taxonomy" id="210409"/>
    <lineage>
        <taxon>Eukaryota</taxon>
        <taxon>Metazoa</taxon>
        <taxon>Ecdysozoa</taxon>
        <taxon>Arthropoda</taxon>
        <taxon>Crustacea</taxon>
        <taxon>Multicrustacea</taxon>
        <taxon>Malacostraca</taxon>
        <taxon>Eumalacostraca</taxon>
        <taxon>Eucarida</taxon>
        <taxon>Decapoda</taxon>
        <taxon>Pleocyemata</taxon>
        <taxon>Brachyura</taxon>
        <taxon>Eubrachyura</taxon>
        <taxon>Portunoidea</taxon>
        <taxon>Portunidae</taxon>
        <taxon>Portuninae</taxon>
        <taxon>Portunus</taxon>
    </lineage>
</organism>
<protein>
    <submittedName>
        <fullName evidence="1">Uncharacterized protein</fullName>
    </submittedName>
</protein>
<dbReference type="AlphaFoldDB" id="A0A5B7HTN9"/>
<dbReference type="Proteomes" id="UP000324222">
    <property type="component" value="Unassembled WGS sequence"/>
</dbReference>
<sequence>MIDSSGGGEEVGGNIQRASLCHAWSRSVIGSCPREALPDPSSTSPAALYIFTPFESPPGGAARCVDASASSLAPPRLPELVRWWVVVAWE</sequence>
<comment type="caution">
    <text evidence="1">The sequence shown here is derived from an EMBL/GenBank/DDBJ whole genome shotgun (WGS) entry which is preliminary data.</text>
</comment>
<reference evidence="1 2" key="1">
    <citation type="submission" date="2019-05" db="EMBL/GenBank/DDBJ databases">
        <title>Another draft genome of Portunus trituberculatus and its Hox gene families provides insights of decapod evolution.</title>
        <authorList>
            <person name="Jeong J.-H."/>
            <person name="Song I."/>
            <person name="Kim S."/>
            <person name="Choi T."/>
            <person name="Kim D."/>
            <person name="Ryu S."/>
            <person name="Kim W."/>
        </authorList>
    </citation>
    <scope>NUCLEOTIDE SEQUENCE [LARGE SCALE GENOMIC DNA]</scope>
    <source>
        <tissue evidence="1">Muscle</tissue>
    </source>
</reference>